<dbReference type="OrthoDB" id="8005824at2"/>
<protein>
    <submittedName>
        <fullName evidence="2">Uncharacterized protein</fullName>
    </submittedName>
</protein>
<accession>A0A4R7C888</accession>
<dbReference type="Proteomes" id="UP000295122">
    <property type="component" value="Unassembled WGS sequence"/>
</dbReference>
<reference evidence="2 3" key="1">
    <citation type="submission" date="2019-03" db="EMBL/GenBank/DDBJ databases">
        <title>Genomic Encyclopedia of Type Strains, Phase IV (KMG-IV): sequencing the most valuable type-strain genomes for metagenomic binning, comparative biology and taxonomic classification.</title>
        <authorList>
            <person name="Goeker M."/>
        </authorList>
    </citation>
    <scope>NUCLEOTIDE SEQUENCE [LARGE SCALE GENOMIC DNA]</scope>
    <source>
        <strain evidence="2 3">DSM 25903</strain>
    </source>
</reference>
<feature type="compositionally biased region" description="Basic and acidic residues" evidence="1">
    <location>
        <begin position="293"/>
        <end position="302"/>
    </location>
</feature>
<evidence type="ECO:0000256" key="1">
    <source>
        <dbReference type="SAM" id="MobiDB-lite"/>
    </source>
</evidence>
<evidence type="ECO:0000313" key="2">
    <source>
        <dbReference type="EMBL" id="TDR94182.1"/>
    </source>
</evidence>
<dbReference type="EMBL" id="SNZR01000011">
    <property type="protein sequence ID" value="TDR94182.1"/>
    <property type="molecule type" value="Genomic_DNA"/>
</dbReference>
<organism evidence="2 3">
    <name type="scientific">Enterovirga rhinocerotis</name>
    <dbReference type="NCBI Taxonomy" id="1339210"/>
    <lineage>
        <taxon>Bacteria</taxon>
        <taxon>Pseudomonadati</taxon>
        <taxon>Pseudomonadota</taxon>
        <taxon>Alphaproteobacteria</taxon>
        <taxon>Hyphomicrobiales</taxon>
        <taxon>Methylobacteriaceae</taxon>
        <taxon>Enterovirga</taxon>
    </lineage>
</organism>
<feature type="region of interest" description="Disordered" evidence="1">
    <location>
        <begin position="137"/>
        <end position="156"/>
    </location>
</feature>
<sequence>MLAKAARRRLALHPFTITAGRRVSPRTVFRFREPARAGARRAGTPARKATAFRNGVLLPGAIMDSGVQTQEQRLSDEGCARQRYYFEQAVQAARSGPWDSLKGVRGGVWARFSEGKLTEGQVGYLVEILEARLKPAEKPPAKARNPDSFVGSRPITPESLERRRRLSRETFVHPQDSEELTNGEAAVLSIVLEEVMKLGRCLLPVGKIAALAGVSRRWAQHALRKLESLLYLCVQIRPGDRRRHETSVVTLHPSRGALRGRLEAVKKWWRGRGGLQGIGRSLVRTTRLKTHERHPASRDNTVERAPSAPMRLGGRSTARPVPT</sequence>
<comment type="caution">
    <text evidence="2">The sequence shown here is derived from an EMBL/GenBank/DDBJ whole genome shotgun (WGS) entry which is preliminary data.</text>
</comment>
<dbReference type="AlphaFoldDB" id="A0A4R7C888"/>
<dbReference type="RefSeq" id="WP_133769101.1">
    <property type="nucleotide sequence ID" value="NZ_SNZR01000011.1"/>
</dbReference>
<gene>
    <name evidence="2" type="ORF">EV668_1460</name>
</gene>
<feature type="region of interest" description="Disordered" evidence="1">
    <location>
        <begin position="287"/>
        <end position="323"/>
    </location>
</feature>
<keyword evidence="3" id="KW-1185">Reference proteome</keyword>
<name>A0A4R7C888_9HYPH</name>
<evidence type="ECO:0000313" key="3">
    <source>
        <dbReference type="Proteomes" id="UP000295122"/>
    </source>
</evidence>
<proteinExistence type="predicted"/>